<evidence type="ECO:0000313" key="1">
    <source>
        <dbReference type="EMBL" id="RDY66119.1"/>
    </source>
</evidence>
<dbReference type="AlphaFoldDB" id="A0A3D8VA69"/>
<reference evidence="1 2" key="1">
    <citation type="submission" date="2018-08" db="EMBL/GenBank/DDBJ databases">
        <title>Lysobacter soli KCTC 22011, whole genome shotgun sequence.</title>
        <authorList>
            <person name="Zhang X."/>
            <person name="Feng G."/>
            <person name="Zhu H."/>
        </authorList>
    </citation>
    <scope>NUCLEOTIDE SEQUENCE [LARGE SCALE GENOMIC DNA]</scope>
    <source>
        <strain evidence="1 2">KCTC 22011</strain>
    </source>
</reference>
<keyword evidence="2" id="KW-1185">Reference proteome</keyword>
<dbReference type="RefSeq" id="WP_115843390.1">
    <property type="nucleotide sequence ID" value="NZ_CP183976.1"/>
</dbReference>
<dbReference type="Proteomes" id="UP000256829">
    <property type="component" value="Unassembled WGS sequence"/>
</dbReference>
<dbReference type="EMBL" id="QTJR01000011">
    <property type="protein sequence ID" value="RDY66119.1"/>
    <property type="molecule type" value="Genomic_DNA"/>
</dbReference>
<protein>
    <recommendedName>
        <fullName evidence="3">Sulfotransferase</fullName>
    </recommendedName>
</protein>
<gene>
    <name evidence="1" type="ORF">DX912_14180</name>
</gene>
<name>A0A3D8VA69_9GAMM</name>
<evidence type="ECO:0000313" key="2">
    <source>
        <dbReference type="Proteomes" id="UP000256829"/>
    </source>
</evidence>
<dbReference type="Gene3D" id="3.40.50.300">
    <property type="entry name" value="P-loop containing nucleotide triphosphate hydrolases"/>
    <property type="match status" value="1"/>
</dbReference>
<dbReference type="InterPro" id="IPR027417">
    <property type="entry name" value="P-loop_NTPase"/>
</dbReference>
<comment type="caution">
    <text evidence="1">The sequence shown here is derived from an EMBL/GenBank/DDBJ whole genome shotgun (WGS) entry which is preliminary data.</text>
</comment>
<dbReference type="SUPFAM" id="SSF52540">
    <property type="entry name" value="P-loop containing nucleoside triphosphate hydrolases"/>
    <property type="match status" value="1"/>
</dbReference>
<proteinExistence type="predicted"/>
<accession>A0A3D8VA69</accession>
<evidence type="ECO:0008006" key="3">
    <source>
        <dbReference type="Google" id="ProtNLM"/>
    </source>
</evidence>
<sequence length="343" mass="38424">METASFDATLPVRATDARWFPVDLHVPQRRFDMAMLDVEVLERSTFLDTRLDATLASIEHVPADRFAALPSQRPPAWLFHTSFCGSTLLARAVHVPDYQVALKEPLVLRRLGDARHSGWSIDGLCDTTVRLLSRPWTPDGSVLVKATHAALNIAPELLRASPESRAVLLTSTLDDFLVSNIKKTPETQAKVPELAGRALSAGTLHQRLPAQALQPPDLLCAVALQWVAQRDLLAGLVRDFGERVRVLDFATLADDPENVVVDCARWWRMPSPEDTLRLRAREVAHRNAKAMSVEYSAEQRAREARMVHERFGAELARARDWAQRFVLPHLGSPLPMQPPRDWT</sequence>
<organism evidence="1 2">
    <name type="scientific">Lysobacter soli</name>
    <dbReference type="NCBI Taxonomy" id="453783"/>
    <lineage>
        <taxon>Bacteria</taxon>
        <taxon>Pseudomonadati</taxon>
        <taxon>Pseudomonadota</taxon>
        <taxon>Gammaproteobacteria</taxon>
        <taxon>Lysobacterales</taxon>
        <taxon>Lysobacteraceae</taxon>
        <taxon>Lysobacter</taxon>
    </lineage>
</organism>